<dbReference type="InterPro" id="IPR052513">
    <property type="entry name" value="Thioester_dehydratase-like"/>
</dbReference>
<name>A0A929BAT4_9PSEU</name>
<protein>
    <submittedName>
        <fullName evidence="3">OB-fold domain-containing protein</fullName>
    </submittedName>
</protein>
<evidence type="ECO:0000259" key="2">
    <source>
        <dbReference type="Pfam" id="PF01796"/>
    </source>
</evidence>
<dbReference type="SUPFAM" id="SSF50249">
    <property type="entry name" value="Nucleic acid-binding proteins"/>
    <property type="match status" value="1"/>
</dbReference>
<dbReference type="Pfam" id="PF01796">
    <property type="entry name" value="OB_ChsH2_C"/>
    <property type="match status" value="1"/>
</dbReference>
<gene>
    <name evidence="3" type="ORF">IQ251_09115</name>
</gene>
<evidence type="ECO:0000313" key="3">
    <source>
        <dbReference type="EMBL" id="MBE9374606.1"/>
    </source>
</evidence>
<sequence length="130" mass="13707">MPVHPLQRDAESAPFFDAAAEGRLLIRRDRTTGALISPTEQTGPDGSADLEWVPAAGSGTITSWAVVHDKPDADGRTNPLVVAIVELAEGPWLRAQIVRTAPDEVRTGMAVTVEFEQPAGGEAIPVFAPG</sequence>
<feature type="region of interest" description="Disordered" evidence="1">
    <location>
        <begin position="30"/>
        <end position="49"/>
    </location>
</feature>
<evidence type="ECO:0000256" key="1">
    <source>
        <dbReference type="SAM" id="MobiDB-lite"/>
    </source>
</evidence>
<dbReference type="InterPro" id="IPR012340">
    <property type="entry name" value="NA-bd_OB-fold"/>
</dbReference>
<keyword evidence="4" id="KW-1185">Reference proteome</keyword>
<reference evidence="3" key="1">
    <citation type="submission" date="2020-10" db="EMBL/GenBank/DDBJ databases">
        <title>Diversity and distribution of actinomycetes associated with coral in the coast of Hainan.</title>
        <authorList>
            <person name="Li F."/>
        </authorList>
    </citation>
    <scope>NUCLEOTIDE SEQUENCE</scope>
    <source>
        <strain evidence="3">HNM0983</strain>
    </source>
</reference>
<dbReference type="RefSeq" id="WP_193928045.1">
    <property type="nucleotide sequence ID" value="NZ_JADEYC010000014.1"/>
</dbReference>
<feature type="domain" description="ChsH2 C-terminal OB-fold" evidence="2">
    <location>
        <begin position="52"/>
        <end position="116"/>
    </location>
</feature>
<comment type="caution">
    <text evidence="3">The sequence shown here is derived from an EMBL/GenBank/DDBJ whole genome shotgun (WGS) entry which is preliminary data.</text>
</comment>
<dbReference type="EMBL" id="JADEYC010000014">
    <property type="protein sequence ID" value="MBE9374606.1"/>
    <property type="molecule type" value="Genomic_DNA"/>
</dbReference>
<proteinExistence type="predicted"/>
<dbReference type="PANTHER" id="PTHR34075">
    <property type="entry name" value="BLR3430 PROTEIN"/>
    <property type="match status" value="1"/>
</dbReference>
<organism evidence="3 4">
    <name type="scientific">Saccharopolyspora montiporae</name>
    <dbReference type="NCBI Taxonomy" id="2781240"/>
    <lineage>
        <taxon>Bacteria</taxon>
        <taxon>Bacillati</taxon>
        <taxon>Actinomycetota</taxon>
        <taxon>Actinomycetes</taxon>
        <taxon>Pseudonocardiales</taxon>
        <taxon>Pseudonocardiaceae</taxon>
        <taxon>Saccharopolyspora</taxon>
    </lineage>
</organism>
<dbReference type="InterPro" id="IPR002878">
    <property type="entry name" value="ChsH2_C"/>
</dbReference>
<evidence type="ECO:0000313" key="4">
    <source>
        <dbReference type="Proteomes" id="UP000598360"/>
    </source>
</evidence>
<dbReference type="Proteomes" id="UP000598360">
    <property type="component" value="Unassembled WGS sequence"/>
</dbReference>
<dbReference type="PANTHER" id="PTHR34075:SF5">
    <property type="entry name" value="BLR3430 PROTEIN"/>
    <property type="match status" value="1"/>
</dbReference>
<accession>A0A929BAT4</accession>
<dbReference type="AlphaFoldDB" id="A0A929BAT4"/>